<reference evidence="4" key="1">
    <citation type="journal article" date="2023" name="Mol. Biol. Evol.">
        <title>Third-Generation Sequencing Reveals the Adaptive Role of the Epigenome in Three Deep-Sea Polychaetes.</title>
        <authorList>
            <person name="Perez M."/>
            <person name="Aroh O."/>
            <person name="Sun Y."/>
            <person name="Lan Y."/>
            <person name="Juniper S.K."/>
            <person name="Young C.R."/>
            <person name="Angers B."/>
            <person name="Qian P.Y."/>
        </authorList>
    </citation>
    <scope>NUCLEOTIDE SEQUENCE</scope>
    <source>
        <strain evidence="4">R07B-5</strain>
    </source>
</reference>
<dbReference type="SMART" id="SM00214">
    <property type="entry name" value="VWC"/>
    <property type="match status" value="1"/>
</dbReference>
<dbReference type="PANTHER" id="PTHR15256">
    <property type="entry name" value="INTEGRAL MEMBRANE PROTEIN DGCR2/IDD"/>
    <property type="match status" value="1"/>
</dbReference>
<evidence type="ECO:0000256" key="2">
    <source>
        <dbReference type="SAM" id="Phobius"/>
    </source>
</evidence>
<feature type="region of interest" description="Disordered" evidence="1">
    <location>
        <begin position="641"/>
        <end position="680"/>
    </location>
</feature>
<dbReference type="InterPro" id="IPR001007">
    <property type="entry name" value="VWF_dom"/>
</dbReference>
<dbReference type="GO" id="GO:0016020">
    <property type="term" value="C:membrane"/>
    <property type="evidence" value="ECO:0007669"/>
    <property type="project" value="TreeGrafter"/>
</dbReference>
<dbReference type="InterPro" id="IPR042378">
    <property type="entry name" value="IDD"/>
</dbReference>
<feature type="region of interest" description="Disordered" evidence="1">
    <location>
        <begin position="895"/>
        <end position="935"/>
    </location>
</feature>
<feature type="transmembrane region" description="Helical" evidence="2">
    <location>
        <begin position="102"/>
        <end position="123"/>
    </location>
</feature>
<feature type="compositionally biased region" description="Basic and acidic residues" evidence="1">
    <location>
        <begin position="645"/>
        <end position="661"/>
    </location>
</feature>
<feature type="compositionally biased region" description="Polar residues" evidence="1">
    <location>
        <begin position="739"/>
        <end position="755"/>
    </location>
</feature>
<feature type="domain" description="VWFC" evidence="3">
    <location>
        <begin position="8"/>
        <end position="67"/>
    </location>
</feature>
<feature type="region of interest" description="Disordered" evidence="1">
    <location>
        <begin position="713"/>
        <end position="852"/>
    </location>
</feature>
<keyword evidence="2" id="KW-1133">Transmembrane helix</keyword>
<evidence type="ECO:0000313" key="4">
    <source>
        <dbReference type="EMBL" id="KAK2186213.1"/>
    </source>
</evidence>
<feature type="compositionally biased region" description="Polar residues" evidence="1">
    <location>
        <begin position="243"/>
        <end position="253"/>
    </location>
</feature>
<accession>A0AAD9UE87</accession>
<feature type="compositionally biased region" description="Basic and acidic residues" evidence="1">
    <location>
        <begin position="900"/>
        <end position="920"/>
    </location>
</feature>
<feature type="compositionally biased region" description="Polar residues" evidence="1">
    <location>
        <begin position="714"/>
        <end position="725"/>
    </location>
</feature>
<organism evidence="4 5">
    <name type="scientific">Ridgeia piscesae</name>
    <name type="common">Tubeworm</name>
    <dbReference type="NCBI Taxonomy" id="27915"/>
    <lineage>
        <taxon>Eukaryota</taxon>
        <taxon>Metazoa</taxon>
        <taxon>Spiralia</taxon>
        <taxon>Lophotrochozoa</taxon>
        <taxon>Annelida</taxon>
        <taxon>Polychaeta</taxon>
        <taxon>Sedentaria</taxon>
        <taxon>Canalipalpata</taxon>
        <taxon>Sabellida</taxon>
        <taxon>Siboglinidae</taxon>
        <taxon>Ridgeia</taxon>
    </lineage>
</organism>
<dbReference type="EMBL" id="JAODUO010000209">
    <property type="protein sequence ID" value="KAK2186213.1"/>
    <property type="molecule type" value="Genomic_DNA"/>
</dbReference>
<feature type="compositionally biased region" description="Gly residues" evidence="1">
    <location>
        <begin position="398"/>
        <end position="408"/>
    </location>
</feature>
<gene>
    <name evidence="4" type="ORF">NP493_210g00015</name>
</gene>
<feature type="region of interest" description="Disordered" evidence="1">
    <location>
        <begin position="157"/>
        <end position="255"/>
    </location>
</feature>
<feature type="compositionally biased region" description="Polar residues" evidence="1">
    <location>
        <begin position="310"/>
        <end position="333"/>
    </location>
</feature>
<name>A0AAD9UE87_RIDPI</name>
<protein>
    <recommendedName>
        <fullName evidence="3">VWFC domain-containing protein</fullName>
    </recommendedName>
</protein>
<feature type="compositionally biased region" description="Basic and acidic residues" evidence="1">
    <location>
        <begin position="779"/>
        <end position="790"/>
    </location>
</feature>
<dbReference type="SUPFAM" id="SSF57603">
    <property type="entry name" value="FnI-like domain"/>
    <property type="match status" value="1"/>
</dbReference>
<feature type="compositionally biased region" description="Low complexity" evidence="1">
    <location>
        <begin position="360"/>
        <end position="374"/>
    </location>
</feature>
<evidence type="ECO:0000259" key="3">
    <source>
        <dbReference type="SMART" id="SM00214"/>
    </source>
</evidence>
<evidence type="ECO:0000313" key="5">
    <source>
        <dbReference type="Proteomes" id="UP001209878"/>
    </source>
</evidence>
<keyword evidence="2" id="KW-0812">Transmembrane</keyword>
<dbReference type="PANTHER" id="PTHR15256:SF6">
    <property type="entry name" value="INTEGRAL MEMBRANE PROTEIN DGCR2_IDD"/>
    <property type="match status" value="1"/>
</dbReference>
<proteinExistence type="predicted"/>
<dbReference type="AlphaFoldDB" id="A0AAD9UE87"/>
<keyword evidence="2" id="KW-0472">Membrane</keyword>
<feature type="region of interest" description="Disordered" evidence="1">
    <location>
        <begin position="300"/>
        <end position="413"/>
    </location>
</feature>
<sequence length="961" mass="104707">MIESRLQCSDWQGKFVNDGTKFFPSNDFCLECTCLGGYPTMCTSVQCSPPDCSLYETIEGTCCKFHCIEVPIHGDIKNNSGYIPNYPGRGVDEDPANLGLRLVASTVTSFLILALLLFMVHRLRQRRMLIMMRRLNAERAEDDNVAYMAQFDQLDMGLDFTPYDDPPPPYSPPKPPRVPMGEAPPPYEEALQTPGNNNNGEAEREASTPGSGENGPEDAVEAAMPQDQHSEAGVSRSSRRSSQTGGAVDTSSVDDVRCPDYRVTMAMSESSDTSPSQMVVRMCNNIPRASLVETSRAVMHNSEDGRTPSDIASPSRAQSANADMTCNTTSPQDTPHKRKDVRVAVDNSSNCRHGHDSPDSGRSSGRLRSSLHSSPETDDDDRDVRPAVHLSGRRRGNAGNGCHGNGRGGNRRSLGVQVFSVREIKDAAKSLRSQRSLPPTDLVLSDRHQVDTCATYEPSCSGAVQLDAARETGGSYPSEGACGGVDVHPHQPPVSSPSRPWPTPGGASFPSASAMNQPVVVSPFSPSPDSSVCQSPVFVRSSSVTSQFSVCSETGERRQYGASSTGRPMPFAGVRNYDNHSNARHESRKLPECRPGGSLVNSPMRQGCSQDNSVDNQVDCQRTWQSGVGRRDSNGEVVLGIGRQSRLDDDTRASNEPRLYEENNADQSTSKARVVTDAGSHDTVMVRSNVTPAAAAQSAKVTPLARLIYRDSSGLDNDTRNTASVRSLPMCHSVDGDSDTTPAVTRSPSGASPSRDTNRRAKRLSSGAACSPRPANETSPDHGFQHEKTTLRQLKKKKRRPYSTPGHPVDIVRTNNDLDNAQLHDKNKNSAVSPGRSGGHRRTPKDLPNNSATYKEYGFIDTPESSMLHLANADLPESVSRYLALCNSQADDNILVGRENGTKHSRENSRERNQKRRDGSGSRQKKRHSRPVSAFDAVDIRREDVSCSPTRHRHNLRHYQN</sequence>
<comment type="caution">
    <text evidence="4">The sequence shown here is derived from an EMBL/GenBank/DDBJ whole genome shotgun (WGS) entry which is preliminary data.</text>
</comment>
<dbReference type="Proteomes" id="UP001209878">
    <property type="component" value="Unassembled WGS sequence"/>
</dbReference>
<keyword evidence="5" id="KW-1185">Reference proteome</keyword>
<feature type="compositionally biased region" description="Pro residues" evidence="1">
    <location>
        <begin position="164"/>
        <end position="187"/>
    </location>
</feature>
<evidence type="ECO:0000256" key="1">
    <source>
        <dbReference type="SAM" id="MobiDB-lite"/>
    </source>
</evidence>